<dbReference type="KEGG" id="ifn:GM661_11755"/>
<accession>A0A8A7KGF3</accession>
<dbReference type="RefSeq" id="WP_125990793.1">
    <property type="nucleotide sequence ID" value="NZ_CP046640.1"/>
</dbReference>
<gene>
    <name evidence="1" type="ORF">GM661_11755</name>
</gene>
<evidence type="ECO:0000313" key="1">
    <source>
        <dbReference type="EMBL" id="QTL98589.1"/>
    </source>
</evidence>
<reference evidence="1" key="1">
    <citation type="submission" date="2019-12" db="EMBL/GenBank/DDBJ databases">
        <authorList>
            <person name="zhang j."/>
            <person name="sun C.M."/>
        </authorList>
    </citation>
    <scope>NUCLEOTIDE SEQUENCE</scope>
    <source>
        <strain evidence="1">NS-1</strain>
    </source>
</reference>
<organism evidence="1 2">
    <name type="scientific">Iocasia fonsfrigidae</name>
    <dbReference type="NCBI Taxonomy" id="2682810"/>
    <lineage>
        <taxon>Bacteria</taxon>
        <taxon>Bacillati</taxon>
        <taxon>Bacillota</taxon>
        <taxon>Clostridia</taxon>
        <taxon>Halanaerobiales</taxon>
        <taxon>Halanaerobiaceae</taxon>
        <taxon>Iocasia</taxon>
    </lineage>
</organism>
<dbReference type="Proteomes" id="UP000665020">
    <property type="component" value="Chromosome"/>
</dbReference>
<protein>
    <submittedName>
        <fullName evidence="1">Uncharacterized protein</fullName>
    </submittedName>
</protein>
<keyword evidence="2" id="KW-1185">Reference proteome</keyword>
<proteinExistence type="predicted"/>
<dbReference type="AlphaFoldDB" id="A0A8A7KGF3"/>
<name>A0A8A7KGF3_9FIRM</name>
<evidence type="ECO:0000313" key="2">
    <source>
        <dbReference type="Proteomes" id="UP000665020"/>
    </source>
</evidence>
<dbReference type="EMBL" id="CP046640">
    <property type="protein sequence ID" value="QTL98589.1"/>
    <property type="molecule type" value="Genomic_DNA"/>
</dbReference>
<sequence length="106" mass="12167">MKKIIFSLLIVLLISSIVIAKVNLPGKDRTDLWNGHDWQKMNYEQKVYYISGLVAGINNIVEQMSQGSEDVPFIKANTIEKMVEKIDQEYKKGNLDLRIIELDVVD</sequence>